<keyword evidence="6" id="KW-1185">Reference proteome</keyword>
<feature type="region of interest" description="Disordered" evidence="3">
    <location>
        <begin position="240"/>
        <end position="267"/>
    </location>
</feature>
<dbReference type="PANTHER" id="PTHR43080:SF2">
    <property type="entry name" value="CBS DOMAIN-CONTAINING PROTEIN"/>
    <property type="match status" value="1"/>
</dbReference>
<dbReference type="InterPro" id="IPR000644">
    <property type="entry name" value="CBS_dom"/>
</dbReference>
<dbReference type="SMART" id="SM00116">
    <property type="entry name" value="CBS"/>
    <property type="match status" value="2"/>
</dbReference>
<dbReference type="InterPro" id="IPR051257">
    <property type="entry name" value="Diverse_CBS-Domain"/>
</dbReference>
<name>F8B694_9ACTN</name>
<feature type="domain" description="CBS" evidence="4">
    <location>
        <begin position="73"/>
        <end position="129"/>
    </location>
</feature>
<evidence type="ECO:0000313" key="6">
    <source>
        <dbReference type="Proteomes" id="UP000001549"/>
    </source>
</evidence>
<gene>
    <name evidence="5" type="ordered locus">FsymDg_0521</name>
</gene>
<dbReference type="PROSITE" id="PS51371">
    <property type="entry name" value="CBS"/>
    <property type="match status" value="2"/>
</dbReference>
<evidence type="ECO:0000256" key="2">
    <source>
        <dbReference type="PROSITE-ProRule" id="PRU00703"/>
    </source>
</evidence>
<dbReference type="STRING" id="656024.FsymDg_0521"/>
<dbReference type="AlphaFoldDB" id="F8B694"/>
<evidence type="ECO:0000313" key="5">
    <source>
        <dbReference type="EMBL" id="AEH08064.1"/>
    </source>
</evidence>
<keyword evidence="1 2" id="KW-0129">CBS domain</keyword>
<dbReference type="Pfam" id="PF08940">
    <property type="entry name" value="DUF1918"/>
    <property type="match status" value="1"/>
</dbReference>
<dbReference type="SUPFAM" id="SSF54631">
    <property type="entry name" value="CBS-domain pair"/>
    <property type="match status" value="1"/>
</dbReference>
<dbReference type="Gene3D" id="2.30.30.440">
    <property type="entry name" value="Domain of unknown function DUF1918"/>
    <property type="match status" value="1"/>
</dbReference>
<dbReference type="PANTHER" id="PTHR43080">
    <property type="entry name" value="CBS DOMAIN-CONTAINING PROTEIN CBSX3, MITOCHONDRIAL"/>
    <property type="match status" value="1"/>
</dbReference>
<dbReference type="eggNOG" id="COG2905">
    <property type="taxonomic scope" value="Bacteria"/>
</dbReference>
<dbReference type="EMBL" id="CP002801">
    <property type="protein sequence ID" value="AEH08064.1"/>
    <property type="molecule type" value="Genomic_DNA"/>
</dbReference>
<dbReference type="InterPro" id="IPR015035">
    <property type="entry name" value="DUF1918"/>
</dbReference>
<evidence type="ECO:0000259" key="4">
    <source>
        <dbReference type="PROSITE" id="PS51371"/>
    </source>
</evidence>
<dbReference type="KEGG" id="fsy:FsymDg_0521"/>
<dbReference type="Proteomes" id="UP000001549">
    <property type="component" value="Chromosome"/>
</dbReference>
<dbReference type="SUPFAM" id="SSF50118">
    <property type="entry name" value="Cell growth inhibitor/plasmid maintenance toxic component"/>
    <property type="match status" value="1"/>
</dbReference>
<evidence type="ECO:0000256" key="3">
    <source>
        <dbReference type="SAM" id="MobiDB-lite"/>
    </source>
</evidence>
<dbReference type="Pfam" id="PF00571">
    <property type="entry name" value="CBS"/>
    <property type="match status" value="2"/>
</dbReference>
<dbReference type="Gene3D" id="3.10.580.10">
    <property type="entry name" value="CBS-domain"/>
    <property type="match status" value="1"/>
</dbReference>
<feature type="compositionally biased region" description="Low complexity" evidence="3">
    <location>
        <begin position="252"/>
        <end position="267"/>
    </location>
</feature>
<evidence type="ECO:0000256" key="1">
    <source>
        <dbReference type="ARBA" id="ARBA00023122"/>
    </source>
</evidence>
<feature type="domain" description="CBS" evidence="4">
    <location>
        <begin position="7"/>
        <end position="65"/>
    </location>
</feature>
<protein>
    <submittedName>
        <fullName evidence="5">Putative signal transduction protein with CBS domains</fullName>
    </submittedName>
</protein>
<dbReference type="InterPro" id="IPR046342">
    <property type="entry name" value="CBS_dom_sf"/>
</dbReference>
<reference evidence="5 6" key="1">
    <citation type="submission" date="2011-05" db="EMBL/GenBank/DDBJ databases">
        <title>Complete sequence of chromosome of Frankia symbiont of Datisca glomerata.</title>
        <authorList>
            <consortium name="US DOE Joint Genome Institute"/>
            <person name="Lucas S."/>
            <person name="Han J."/>
            <person name="Lapidus A."/>
            <person name="Cheng J.-F."/>
            <person name="Goodwin L."/>
            <person name="Pitluck S."/>
            <person name="Peters L."/>
            <person name="Mikhailova N."/>
            <person name="Chertkov O."/>
            <person name="Teshima H."/>
            <person name="Han C."/>
            <person name="Tapia R."/>
            <person name="Land M."/>
            <person name="Hauser L."/>
            <person name="Kyrpides N."/>
            <person name="Ivanova N."/>
            <person name="Pagani I."/>
            <person name="Berry A."/>
            <person name="Pawlowski K."/>
            <person name="Persson T."/>
            <person name="Vanden Heuvel B."/>
            <person name="Benson D."/>
            <person name="Woyke T."/>
        </authorList>
    </citation>
    <scope>NUCLEOTIDE SEQUENCE [LARGE SCALE GENOMIC DNA]</scope>
    <source>
        <strain evidence="6">4085684</strain>
    </source>
</reference>
<sequence length="267" mass="28547">MANVLSVTSVPPVTVRRYRTIGEAAHEMDLHGVGALLVTDDRDHLVGIVTDRDIVLRGVARGVPMETSVDRLMTTEVFTLPVDAELDRAYEVFRDHALRRLPVLDGDRIVGVLSIDDLLIRDARRIEDVVRPLAREVIARHRRTPVGTGGAVRAGDGAVRADNGGTYAGSGAGSGGTYADSGVIASRRLVRAHPGDTLVIHGRTLGRPERSGEILEVRSPSGDPPFLVSWSDSDHVSFTYPGPDAEVRPRAEAATAATGERAGNGSR</sequence>
<accession>F8B694</accession>
<proteinExistence type="predicted"/>
<organism evidence="5 6">
    <name type="scientific">Candidatus Protofrankia datiscae</name>
    <dbReference type="NCBI Taxonomy" id="2716812"/>
    <lineage>
        <taxon>Bacteria</taxon>
        <taxon>Bacillati</taxon>
        <taxon>Actinomycetota</taxon>
        <taxon>Actinomycetes</taxon>
        <taxon>Frankiales</taxon>
        <taxon>Frankiaceae</taxon>
        <taxon>Protofrankia</taxon>
    </lineage>
</organism>
<dbReference type="HOGENOM" id="CLU_1056697_0_0_11"/>